<evidence type="ECO:0000313" key="1">
    <source>
        <dbReference type="EMBL" id="SEM75291.1"/>
    </source>
</evidence>
<dbReference type="AlphaFoldDB" id="A0A1H8AWX0"/>
<evidence type="ECO:0000313" key="2">
    <source>
        <dbReference type="Proteomes" id="UP000183898"/>
    </source>
</evidence>
<organism evidence="1 2">
    <name type="scientific">Nitrosospira multiformis</name>
    <dbReference type="NCBI Taxonomy" id="1231"/>
    <lineage>
        <taxon>Bacteria</taxon>
        <taxon>Pseudomonadati</taxon>
        <taxon>Pseudomonadota</taxon>
        <taxon>Betaproteobacteria</taxon>
        <taxon>Nitrosomonadales</taxon>
        <taxon>Nitrosomonadaceae</taxon>
        <taxon>Nitrosospira</taxon>
    </lineage>
</organism>
<dbReference type="Proteomes" id="UP000183898">
    <property type="component" value="Unassembled WGS sequence"/>
</dbReference>
<proteinExistence type="predicted"/>
<dbReference type="EMBL" id="FOCT01000001">
    <property type="protein sequence ID" value="SEM75291.1"/>
    <property type="molecule type" value="Genomic_DNA"/>
</dbReference>
<name>A0A1H8AWX0_9PROT</name>
<protein>
    <recommendedName>
        <fullName evidence="3">Concanavalin A-like lectin/glucanase superfamily protein</fullName>
    </recommendedName>
</protein>
<dbReference type="RefSeq" id="WP_074743617.1">
    <property type="nucleotide sequence ID" value="NZ_FOCT01000001.1"/>
</dbReference>
<reference evidence="1 2" key="1">
    <citation type="submission" date="2016-10" db="EMBL/GenBank/DDBJ databases">
        <authorList>
            <person name="de Groot N.N."/>
        </authorList>
    </citation>
    <scope>NUCLEOTIDE SEQUENCE [LARGE SCALE GENOMIC DNA]</scope>
    <source>
        <strain evidence="1 2">Nl18</strain>
    </source>
</reference>
<evidence type="ECO:0008006" key="3">
    <source>
        <dbReference type="Google" id="ProtNLM"/>
    </source>
</evidence>
<gene>
    <name evidence="1" type="ORF">SAMN05216404_10158</name>
</gene>
<accession>A0A1H8AWX0</accession>
<sequence>MSLITLRNRLVRQPQHAAPIDYAGLGKGIRILWNPAAGAVDLVTGRAWAAGGNAAIVPAQNGKVFSFDGVDDYYAYTGYPELTGNVGTFFMWCPIVGGPDMHGHCPFGASSPNAFAYQIYPDLKVAISSNGASSGTLSSWFNTKNRSIVFVSGGTAATCKVFLDGKETGLTWTNPPVAWGAGNKNFNLGRYVGGNLWEFDGAILIAGFADTVWGVAESRAFHENPWQLFKAPARKPWFGDTRLGLSGVAAIQANSGSAGEIAQHHVLAVAGLTQAGGANTGKIEQNQTLATAALVQSNLGSAAGVTRDIALASVVIAPGRALSTGKVRQAHMLSMGALAQEKVFPGGAITQTHTLSEADLAQFNAGHTLPISIGSGTLVGTPFMQANAGGTGVITQIHILVATFCTQINKASSKAISDGVVIESTLFSKPAEAIYIKKPGIPVGTPPWLKTMLEILTGRRGNRIALPAFRALTFSAPPTQAECEALYAYINSVRDSLEQLISRMDG</sequence>